<accession>Q49696</accession>
<dbReference type="AlphaFoldDB" id="Q49696"/>
<dbReference type="PIR" id="S72770">
    <property type="entry name" value="S72770"/>
</dbReference>
<name>Q49696_MYCLR</name>
<proteinExistence type="predicted"/>
<organism evidence="1">
    <name type="scientific">Mycobacterium leprae</name>
    <dbReference type="NCBI Taxonomy" id="1769"/>
    <lineage>
        <taxon>Bacteria</taxon>
        <taxon>Bacillati</taxon>
        <taxon>Actinomycetota</taxon>
        <taxon>Actinomycetes</taxon>
        <taxon>Mycobacteriales</taxon>
        <taxon>Mycobacteriaceae</taxon>
        <taxon>Mycobacterium</taxon>
    </lineage>
</organism>
<sequence length="122" mass="13143">MLVSDENVLTDHAQLIYTPLVVALADPEVTGNPQGRKKVDTFSFQTVKPRARSCSRPSSLILSGPHGGFQTQLIRRSLTRPLPTNALRDCSSITSFSGQAADVNVMSTKAIIPSLPSSRPKP</sequence>
<protein>
    <submittedName>
        <fullName evidence="1">B1496_F1_2</fullName>
    </submittedName>
</protein>
<reference evidence="1" key="2">
    <citation type="submission" date="1994-03" db="EMBL/GenBank/DDBJ databases">
        <authorList>
            <person name="Robison K."/>
        </authorList>
    </citation>
    <scope>NUCLEOTIDE SEQUENCE</scope>
</reference>
<evidence type="ECO:0000313" key="1">
    <source>
        <dbReference type="EMBL" id="AAA17137.1"/>
    </source>
</evidence>
<reference evidence="1" key="1">
    <citation type="submission" date="1994-01" db="EMBL/GenBank/DDBJ databases">
        <authorList>
            <person name="Smith D.R."/>
        </authorList>
    </citation>
    <scope>NUCLEOTIDE SEQUENCE</scope>
</reference>
<dbReference type="EMBL" id="U00013">
    <property type="protein sequence ID" value="AAA17137.1"/>
    <property type="molecule type" value="Genomic_DNA"/>
</dbReference>